<sequence>MPVFYKHKLIHIHIPKTAGTAIETYFHDIGDMKWGPISWVGEATMHGRWYELQHLSLTELRALSNAAFDDYISFAVVRNPYTRLISDYLWRRWFQYPDSATQFFDSFETFLKAIPKNINTNWLDHMRGADKKWANFLIHIRPQYQYVSDSEGHCLVDEILKFERLHVDLARLLKRYGLSTNWIKSPQIRDLKEYYNRAQLDLVNEIYAKDFTDYSYYRL</sequence>
<evidence type="ECO:0000256" key="2">
    <source>
        <dbReference type="ARBA" id="ARBA00022679"/>
    </source>
</evidence>
<evidence type="ECO:0000256" key="6">
    <source>
        <dbReference type="ARBA" id="ARBA00023136"/>
    </source>
</evidence>
<dbReference type="PANTHER" id="PTHR12137">
    <property type="entry name" value="CARBOHYDRATE SULFOTRANSFERASE"/>
    <property type="match status" value="1"/>
</dbReference>
<dbReference type="InterPro" id="IPR005331">
    <property type="entry name" value="Sulfotransferase"/>
</dbReference>
<evidence type="ECO:0000256" key="5">
    <source>
        <dbReference type="ARBA" id="ARBA00023034"/>
    </source>
</evidence>
<comment type="caution">
    <text evidence="8">The sequence shown here is derived from an EMBL/GenBank/DDBJ whole genome shotgun (WGS) entry which is preliminary data.</text>
</comment>
<keyword evidence="2" id="KW-0808">Transferase</keyword>
<name>A0ABV6Z1G6_UNCC1</name>
<keyword evidence="3" id="KW-0812">Transmembrane</keyword>
<reference evidence="8 9" key="1">
    <citation type="submission" date="2024-09" db="EMBL/GenBank/DDBJ databases">
        <title>Laminarin stimulates single cell rates of sulfate reduction while oxygen inhibits transcriptomic activity in coastal marine sediment.</title>
        <authorList>
            <person name="Lindsay M."/>
            <person name="Orcutt B."/>
            <person name="Emerson D."/>
            <person name="Stepanauskas R."/>
            <person name="D'Angelo T."/>
        </authorList>
    </citation>
    <scope>NUCLEOTIDE SEQUENCE [LARGE SCALE GENOMIC DNA]</scope>
    <source>
        <strain evidence="8">SAG AM-311-K15</strain>
    </source>
</reference>
<protein>
    <submittedName>
        <fullName evidence="8">Sulfotransferase family 2 domain-containing protein</fullName>
    </submittedName>
</protein>
<keyword evidence="7" id="KW-0325">Glycoprotein</keyword>
<dbReference type="Proteomes" id="UP001594351">
    <property type="component" value="Unassembled WGS sequence"/>
</dbReference>
<dbReference type="PANTHER" id="PTHR12137:SF54">
    <property type="entry name" value="CARBOHYDRATE SULFOTRANSFERASE"/>
    <property type="match status" value="1"/>
</dbReference>
<dbReference type="EMBL" id="JBHPBY010000294">
    <property type="protein sequence ID" value="MFC1852293.1"/>
    <property type="molecule type" value="Genomic_DNA"/>
</dbReference>
<evidence type="ECO:0000256" key="1">
    <source>
        <dbReference type="ARBA" id="ARBA00004323"/>
    </source>
</evidence>
<comment type="subcellular location">
    <subcellularLocation>
        <location evidence="1">Golgi apparatus membrane</location>
        <topology evidence="1">Single-pass type II membrane protein</topology>
    </subcellularLocation>
</comment>
<evidence type="ECO:0000313" key="8">
    <source>
        <dbReference type="EMBL" id="MFC1852293.1"/>
    </source>
</evidence>
<keyword evidence="9" id="KW-1185">Reference proteome</keyword>
<accession>A0ABV6Z1G6</accession>
<dbReference type="Gene3D" id="3.40.50.300">
    <property type="entry name" value="P-loop containing nucleotide triphosphate hydrolases"/>
    <property type="match status" value="1"/>
</dbReference>
<dbReference type="Pfam" id="PF03567">
    <property type="entry name" value="Sulfotransfer_2"/>
    <property type="match status" value="1"/>
</dbReference>
<keyword evidence="5" id="KW-0333">Golgi apparatus</keyword>
<dbReference type="InterPro" id="IPR018011">
    <property type="entry name" value="Carb_sulfotrans_8-10"/>
</dbReference>
<evidence type="ECO:0000256" key="7">
    <source>
        <dbReference type="ARBA" id="ARBA00023180"/>
    </source>
</evidence>
<dbReference type="SUPFAM" id="SSF52540">
    <property type="entry name" value="P-loop containing nucleoside triphosphate hydrolases"/>
    <property type="match status" value="1"/>
</dbReference>
<keyword evidence="4" id="KW-1133">Transmembrane helix</keyword>
<proteinExistence type="predicted"/>
<dbReference type="InterPro" id="IPR027417">
    <property type="entry name" value="P-loop_NTPase"/>
</dbReference>
<evidence type="ECO:0000256" key="3">
    <source>
        <dbReference type="ARBA" id="ARBA00022692"/>
    </source>
</evidence>
<gene>
    <name evidence="8" type="ORF">ACFL27_19015</name>
</gene>
<evidence type="ECO:0000256" key="4">
    <source>
        <dbReference type="ARBA" id="ARBA00022989"/>
    </source>
</evidence>
<organism evidence="8 9">
    <name type="scientific">candidate division CSSED10-310 bacterium</name>
    <dbReference type="NCBI Taxonomy" id="2855610"/>
    <lineage>
        <taxon>Bacteria</taxon>
        <taxon>Bacteria division CSSED10-310</taxon>
    </lineage>
</organism>
<keyword evidence="6" id="KW-0472">Membrane</keyword>
<evidence type="ECO:0000313" key="9">
    <source>
        <dbReference type="Proteomes" id="UP001594351"/>
    </source>
</evidence>